<keyword evidence="1" id="KW-0812">Transmembrane</keyword>
<keyword evidence="3" id="KW-1185">Reference proteome</keyword>
<proteinExistence type="predicted"/>
<protein>
    <submittedName>
        <fullName evidence="2">Uncharacterized protein</fullName>
    </submittedName>
</protein>
<dbReference type="OMA" id="MEIMDAY"/>
<dbReference type="OrthoDB" id="2873242at2759"/>
<sequence>MVAIIILLYITTAINFFLNWPFLTVEVLTDFPIILLDSTWGWSSIANTATAVMSTVAADCTIIWRCWMVWGRRWLIVLFPILCLVGGFGFKILEITRVYFIGEEDVFCMVFYLSCILATTLWCTILIVLRIVTVIRANNGADNRLREYRHVIEVLVESSALLSVVLIIYVALKVTDNWLYGYFDALAAFTTGIAPTLLAGRIAAGHARPDDSWQGSIISSLRFEAHPQADAEICFQDKSMVDDDLEAQSIQVDAAEETGAEKRI</sequence>
<feature type="transmembrane region" description="Helical" evidence="1">
    <location>
        <begin position="7"/>
        <end position="25"/>
    </location>
</feature>
<feature type="transmembrane region" description="Helical" evidence="1">
    <location>
        <begin position="74"/>
        <end position="90"/>
    </location>
</feature>
<accession>A0A284S9V1</accession>
<dbReference type="STRING" id="47428.A0A284S9V1"/>
<evidence type="ECO:0000313" key="2">
    <source>
        <dbReference type="EMBL" id="SJL17784.1"/>
    </source>
</evidence>
<evidence type="ECO:0000256" key="1">
    <source>
        <dbReference type="SAM" id="Phobius"/>
    </source>
</evidence>
<feature type="transmembrane region" description="Helical" evidence="1">
    <location>
        <begin position="45"/>
        <end position="67"/>
    </location>
</feature>
<dbReference type="EMBL" id="FUEG01000048">
    <property type="protein sequence ID" value="SJL17784.1"/>
    <property type="molecule type" value="Genomic_DNA"/>
</dbReference>
<feature type="transmembrane region" description="Helical" evidence="1">
    <location>
        <begin position="178"/>
        <end position="199"/>
    </location>
</feature>
<keyword evidence="1" id="KW-1133">Transmembrane helix</keyword>
<feature type="transmembrane region" description="Helical" evidence="1">
    <location>
        <begin position="110"/>
        <end position="133"/>
    </location>
</feature>
<keyword evidence="1" id="KW-0472">Membrane</keyword>
<reference evidence="3" key="1">
    <citation type="journal article" date="2017" name="Nat. Ecol. Evol.">
        <title>Genome expansion and lineage-specific genetic innovations in the forest pathogenic fungi Armillaria.</title>
        <authorList>
            <person name="Sipos G."/>
            <person name="Prasanna A.N."/>
            <person name="Walter M.C."/>
            <person name="O'Connor E."/>
            <person name="Balint B."/>
            <person name="Krizsan K."/>
            <person name="Kiss B."/>
            <person name="Hess J."/>
            <person name="Varga T."/>
            <person name="Slot J."/>
            <person name="Riley R."/>
            <person name="Boka B."/>
            <person name="Rigling D."/>
            <person name="Barry K."/>
            <person name="Lee J."/>
            <person name="Mihaltcheva S."/>
            <person name="LaButti K."/>
            <person name="Lipzen A."/>
            <person name="Waldron R."/>
            <person name="Moloney N.M."/>
            <person name="Sperisen C."/>
            <person name="Kredics L."/>
            <person name="Vagvoelgyi C."/>
            <person name="Patrignani A."/>
            <person name="Fitzpatrick D."/>
            <person name="Nagy I."/>
            <person name="Doyle S."/>
            <person name="Anderson J.B."/>
            <person name="Grigoriev I.V."/>
            <person name="Gueldener U."/>
            <person name="Muensterkoetter M."/>
            <person name="Nagy L.G."/>
        </authorList>
    </citation>
    <scope>NUCLEOTIDE SEQUENCE [LARGE SCALE GENOMIC DNA]</scope>
    <source>
        <strain evidence="3">C18/9</strain>
    </source>
</reference>
<gene>
    <name evidence="2" type="ORF">ARMOST_21346</name>
</gene>
<name>A0A284S9V1_ARMOS</name>
<organism evidence="2 3">
    <name type="scientific">Armillaria ostoyae</name>
    <name type="common">Armillaria root rot fungus</name>
    <dbReference type="NCBI Taxonomy" id="47428"/>
    <lineage>
        <taxon>Eukaryota</taxon>
        <taxon>Fungi</taxon>
        <taxon>Dikarya</taxon>
        <taxon>Basidiomycota</taxon>
        <taxon>Agaricomycotina</taxon>
        <taxon>Agaricomycetes</taxon>
        <taxon>Agaricomycetidae</taxon>
        <taxon>Agaricales</taxon>
        <taxon>Marasmiineae</taxon>
        <taxon>Physalacriaceae</taxon>
        <taxon>Armillaria</taxon>
    </lineage>
</organism>
<feature type="transmembrane region" description="Helical" evidence="1">
    <location>
        <begin position="154"/>
        <end position="172"/>
    </location>
</feature>
<dbReference type="AlphaFoldDB" id="A0A284S9V1"/>
<evidence type="ECO:0000313" key="3">
    <source>
        <dbReference type="Proteomes" id="UP000219338"/>
    </source>
</evidence>
<dbReference type="Proteomes" id="UP000219338">
    <property type="component" value="Unassembled WGS sequence"/>
</dbReference>